<proteinExistence type="predicted"/>
<protein>
    <submittedName>
        <fullName evidence="1">Potassium transporter</fullName>
    </submittedName>
</protein>
<dbReference type="PANTHER" id="PTHR35686:SF1">
    <property type="entry name" value="KINETOCHORE PROTEIN"/>
    <property type="match status" value="1"/>
</dbReference>
<evidence type="ECO:0000313" key="1">
    <source>
        <dbReference type="EMBL" id="GEU79162.1"/>
    </source>
</evidence>
<reference evidence="1" key="1">
    <citation type="journal article" date="2019" name="Sci. Rep.">
        <title>Draft genome of Tanacetum cinerariifolium, the natural source of mosquito coil.</title>
        <authorList>
            <person name="Yamashiro T."/>
            <person name="Shiraishi A."/>
            <person name="Satake H."/>
            <person name="Nakayama K."/>
        </authorList>
    </citation>
    <scope>NUCLEOTIDE SEQUENCE</scope>
</reference>
<dbReference type="PANTHER" id="PTHR35686">
    <property type="entry name" value="KINETOCHORE PROTEIN"/>
    <property type="match status" value="1"/>
</dbReference>
<dbReference type="EMBL" id="BKCJ010007815">
    <property type="protein sequence ID" value="GEU79162.1"/>
    <property type="molecule type" value="Genomic_DNA"/>
</dbReference>
<dbReference type="AlphaFoldDB" id="A0A6L2N216"/>
<gene>
    <name evidence="1" type="ORF">Tci_051140</name>
</gene>
<accession>A0A6L2N216</accession>
<sequence length="184" mass="20875">MAELLVRVQDEPDLPEGSIIEYNETKGTSRQLAVKRSILSQDHSDIDDDLDCLRSESSEEDEYNHQALELAMPEFKQKTIADQFHEALGAASTNDEEHMYAVPRNTGVGLFGKLQRVMHREKERDSYFLNKLHSEDEASCLDVKIMSRSLEGKLIVCSCSSIENNESLTKCLLGVLQHFSFVYC</sequence>
<name>A0A6L2N216_TANCI</name>
<comment type="caution">
    <text evidence="1">The sequence shown here is derived from an EMBL/GenBank/DDBJ whole genome shotgun (WGS) entry which is preliminary data.</text>
</comment>
<organism evidence="1">
    <name type="scientific">Tanacetum cinerariifolium</name>
    <name type="common">Dalmatian daisy</name>
    <name type="synonym">Chrysanthemum cinerariifolium</name>
    <dbReference type="NCBI Taxonomy" id="118510"/>
    <lineage>
        <taxon>Eukaryota</taxon>
        <taxon>Viridiplantae</taxon>
        <taxon>Streptophyta</taxon>
        <taxon>Embryophyta</taxon>
        <taxon>Tracheophyta</taxon>
        <taxon>Spermatophyta</taxon>
        <taxon>Magnoliopsida</taxon>
        <taxon>eudicotyledons</taxon>
        <taxon>Gunneridae</taxon>
        <taxon>Pentapetalae</taxon>
        <taxon>asterids</taxon>
        <taxon>campanulids</taxon>
        <taxon>Asterales</taxon>
        <taxon>Asteraceae</taxon>
        <taxon>Asteroideae</taxon>
        <taxon>Anthemideae</taxon>
        <taxon>Anthemidinae</taxon>
        <taxon>Tanacetum</taxon>
    </lineage>
</organism>